<name>A0A0B0EL60_9BACT</name>
<reference evidence="1 2" key="1">
    <citation type="submission" date="2014-10" db="EMBL/GenBank/DDBJ databases">
        <title>Draft genome of anammox bacterium scalindua brodae, obtained using differential coverage binning of sequence data from two enrichment reactors.</title>
        <authorList>
            <person name="Speth D.R."/>
            <person name="Russ L."/>
            <person name="Kartal B."/>
            <person name="Op den Camp H.J."/>
            <person name="Dutilh B.E."/>
            <person name="Jetten M.S."/>
        </authorList>
    </citation>
    <scope>NUCLEOTIDE SEQUENCE [LARGE SCALE GENOMIC DNA]</scope>
    <source>
        <strain evidence="1">RU1</strain>
    </source>
</reference>
<dbReference type="EMBL" id="JRYO01000200">
    <property type="protein sequence ID" value="KHE91400.1"/>
    <property type="molecule type" value="Genomic_DNA"/>
</dbReference>
<dbReference type="Proteomes" id="UP000030652">
    <property type="component" value="Unassembled WGS sequence"/>
</dbReference>
<organism evidence="1 2">
    <name type="scientific">Candidatus Scalindua brodae</name>
    <dbReference type="NCBI Taxonomy" id="237368"/>
    <lineage>
        <taxon>Bacteria</taxon>
        <taxon>Pseudomonadati</taxon>
        <taxon>Planctomycetota</taxon>
        <taxon>Candidatus Brocadiia</taxon>
        <taxon>Candidatus Brocadiales</taxon>
        <taxon>Candidatus Scalinduaceae</taxon>
        <taxon>Candidatus Scalindua</taxon>
    </lineage>
</organism>
<gene>
    <name evidence="1" type="ORF">SCABRO_02857</name>
</gene>
<proteinExistence type="predicted"/>
<evidence type="ECO:0000313" key="2">
    <source>
        <dbReference type="Proteomes" id="UP000030652"/>
    </source>
</evidence>
<protein>
    <submittedName>
        <fullName evidence="1">Uncharacterized protein</fullName>
    </submittedName>
</protein>
<evidence type="ECO:0000313" key="1">
    <source>
        <dbReference type="EMBL" id="KHE91400.1"/>
    </source>
</evidence>
<dbReference type="AlphaFoldDB" id="A0A0B0EL60"/>
<sequence>MEYDLLQSGNCPICKTKLKVETDEYISYKSRHVSIYKLDGKVETKCPICKRMIVDKR</sequence>
<comment type="caution">
    <text evidence="1">The sequence shown here is derived from an EMBL/GenBank/DDBJ whole genome shotgun (WGS) entry which is preliminary data.</text>
</comment>
<accession>A0A0B0EL60</accession>